<gene>
    <name evidence="1" type="ORF">Ga0123462_0089</name>
</gene>
<dbReference type="EMBL" id="CP018800">
    <property type="protein sequence ID" value="ATX80968.1"/>
    <property type="molecule type" value="Genomic_DNA"/>
</dbReference>
<dbReference type="OrthoDB" id="5289253at2"/>
<dbReference type="RefSeq" id="WP_100264499.1">
    <property type="nucleotide sequence ID" value="NZ_CP018800.1"/>
</dbReference>
<keyword evidence="2" id="KW-1185">Reference proteome</keyword>
<evidence type="ECO:0000313" key="2">
    <source>
        <dbReference type="Proteomes" id="UP000231637"/>
    </source>
</evidence>
<accession>A0A2K8L0Z4</accession>
<dbReference type="KEGG" id="mfn:Ga0123462_0089"/>
<proteinExistence type="predicted"/>
<dbReference type="InterPro" id="IPR016024">
    <property type="entry name" value="ARM-type_fold"/>
</dbReference>
<dbReference type="InterPro" id="IPR021133">
    <property type="entry name" value="HEAT_type_2"/>
</dbReference>
<sequence>MAEQRLMKDGLGVNAVERITHGLSAIINGFPANQFRQDAMNGLDALELKERVRYIIAVLQQYLPNDFDETSKLLMNLKSVWDYGDDNDPLRGFAAWPIIDYIGVHGLEHPKASLSALKHLTALFSAEFAIRPFIVRYPDITFAKLRKWCTDSDEHVRRLVSEGTRPRLPWGQQLSQFVSDPSPLLPLLELLKDDESEYVRRSVANSLNDISKDHPDLVIKTCRCWTKPKNKNRTKLIRHALRTLVKSGHPDVFGLLGYTETPQLSVQDMKVDSQNIKLGESANFTVLITATSSDIQNVVIDYAVHHVKANGQSSTKVFKLKSTTINPGETIQLKKSHPFKKITTRKYYTGQHSIELLINGMAVCSVEFQLLAL</sequence>
<dbReference type="Pfam" id="PF08713">
    <property type="entry name" value="DNA_alkylation"/>
    <property type="match status" value="1"/>
</dbReference>
<organism evidence="1 2">
    <name type="scientific">Mariprofundus ferrinatatus</name>
    <dbReference type="NCBI Taxonomy" id="1921087"/>
    <lineage>
        <taxon>Bacteria</taxon>
        <taxon>Pseudomonadati</taxon>
        <taxon>Pseudomonadota</taxon>
        <taxon>Candidatius Mariprofundia</taxon>
        <taxon>Mariprofundales</taxon>
        <taxon>Mariprofundaceae</taxon>
        <taxon>Mariprofundus</taxon>
    </lineage>
</organism>
<evidence type="ECO:0000313" key="1">
    <source>
        <dbReference type="EMBL" id="ATX80968.1"/>
    </source>
</evidence>
<protein>
    <submittedName>
        <fullName evidence="1">3-methyladenine DNA glycosylase AlkC</fullName>
    </submittedName>
</protein>
<dbReference type="InterPro" id="IPR014825">
    <property type="entry name" value="DNA_alkylation"/>
</dbReference>
<dbReference type="Proteomes" id="UP000231637">
    <property type="component" value="Chromosome"/>
</dbReference>
<dbReference type="PROSITE" id="PS50077">
    <property type="entry name" value="HEAT_REPEAT"/>
    <property type="match status" value="1"/>
</dbReference>
<dbReference type="Gene3D" id="1.25.40.290">
    <property type="entry name" value="ARM repeat domains"/>
    <property type="match status" value="1"/>
</dbReference>
<reference evidence="1 2" key="1">
    <citation type="submission" date="2016-12" db="EMBL/GenBank/DDBJ databases">
        <title>Isolation and genomic insights into novel planktonic Zetaproteobacteria from stratified waters of the Chesapeake Bay.</title>
        <authorList>
            <person name="McAllister S.M."/>
            <person name="Kato S."/>
            <person name="Chan C.S."/>
            <person name="Chiu B.K."/>
            <person name="Field E.K."/>
        </authorList>
    </citation>
    <scope>NUCLEOTIDE SEQUENCE [LARGE SCALE GENOMIC DNA]</scope>
    <source>
        <strain evidence="1 2">CP-8</strain>
    </source>
</reference>
<dbReference type="SUPFAM" id="SSF48371">
    <property type="entry name" value="ARM repeat"/>
    <property type="match status" value="1"/>
</dbReference>
<name>A0A2K8L0Z4_9PROT</name>
<dbReference type="AlphaFoldDB" id="A0A2K8L0Z4"/>